<evidence type="ECO:0000313" key="2">
    <source>
        <dbReference type="Proteomes" id="UP001220256"/>
    </source>
</evidence>
<comment type="caution">
    <text evidence="1">The sequence shown here is derived from an EMBL/GenBank/DDBJ whole genome shotgun (WGS) entry which is preliminary data.</text>
</comment>
<reference evidence="1 2" key="1">
    <citation type="journal article" date="2023" name="IMA Fungus">
        <title>Comparative genomic study of the Penicillium genus elucidates a diverse pangenome and 15 lateral gene transfer events.</title>
        <authorList>
            <person name="Petersen C."/>
            <person name="Sorensen T."/>
            <person name="Nielsen M.R."/>
            <person name="Sondergaard T.E."/>
            <person name="Sorensen J.L."/>
            <person name="Fitzpatrick D.A."/>
            <person name="Frisvad J.C."/>
            <person name="Nielsen K.L."/>
        </authorList>
    </citation>
    <scope>NUCLEOTIDE SEQUENCE [LARGE SCALE GENOMIC DNA]</scope>
    <source>
        <strain evidence="1 2">IBT 3361</strain>
    </source>
</reference>
<sequence>MHLSPDDLRGAYELDFRSSSGEPVRLGEAHLRQGRSYHEDSCIRQDAPKPPQLLRLVPTKIIGCGRRRIDNPPRIRTSTPFPIYSDPSGQIYENLHTMRTMSDIMQAPSYSTVGF</sequence>
<evidence type="ECO:0000313" key="1">
    <source>
        <dbReference type="EMBL" id="KAJ5264734.1"/>
    </source>
</evidence>
<keyword evidence="2" id="KW-1185">Reference proteome</keyword>
<dbReference type="EMBL" id="JAPVEB010000004">
    <property type="protein sequence ID" value="KAJ5264734.1"/>
    <property type="molecule type" value="Genomic_DNA"/>
</dbReference>
<proteinExistence type="predicted"/>
<accession>A0ABQ8WEL8</accession>
<organism evidence="1 2">
    <name type="scientific">Penicillium chrysogenum</name>
    <name type="common">Penicillium notatum</name>
    <dbReference type="NCBI Taxonomy" id="5076"/>
    <lineage>
        <taxon>Eukaryota</taxon>
        <taxon>Fungi</taxon>
        <taxon>Dikarya</taxon>
        <taxon>Ascomycota</taxon>
        <taxon>Pezizomycotina</taxon>
        <taxon>Eurotiomycetes</taxon>
        <taxon>Eurotiomycetidae</taxon>
        <taxon>Eurotiales</taxon>
        <taxon>Aspergillaceae</taxon>
        <taxon>Penicillium</taxon>
        <taxon>Penicillium chrysogenum species complex</taxon>
    </lineage>
</organism>
<name>A0ABQ8WEL8_PENCH</name>
<dbReference type="Proteomes" id="UP001220256">
    <property type="component" value="Unassembled WGS sequence"/>
</dbReference>
<gene>
    <name evidence="1" type="ORF">N7505_007527</name>
</gene>
<protein>
    <submittedName>
        <fullName evidence="1">Uncharacterized protein</fullName>
    </submittedName>
</protein>